<proteinExistence type="predicted"/>
<evidence type="ECO:0000313" key="3">
    <source>
        <dbReference type="Proteomes" id="UP001589698"/>
    </source>
</evidence>
<organism evidence="2 3">
    <name type="scientific">Nocardioides zeicaulis</name>
    <dbReference type="NCBI Taxonomy" id="1776857"/>
    <lineage>
        <taxon>Bacteria</taxon>
        <taxon>Bacillati</taxon>
        <taxon>Actinomycetota</taxon>
        <taxon>Actinomycetes</taxon>
        <taxon>Propionibacteriales</taxon>
        <taxon>Nocardioidaceae</taxon>
        <taxon>Nocardioides</taxon>
    </lineage>
</organism>
<dbReference type="SMART" id="SM01012">
    <property type="entry name" value="ANTAR"/>
    <property type="match status" value="1"/>
</dbReference>
<reference evidence="2 3" key="1">
    <citation type="submission" date="2024-09" db="EMBL/GenBank/DDBJ databases">
        <authorList>
            <person name="Sun Q."/>
            <person name="Mori K."/>
        </authorList>
    </citation>
    <scope>NUCLEOTIDE SEQUENCE [LARGE SCALE GENOMIC DNA]</scope>
    <source>
        <strain evidence="2 3">CCM 8654</strain>
    </source>
</reference>
<dbReference type="Pfam" id="PF03861">
    <property type="entry name" value="ANTAR"/>
    <property type="match status" value="1"/>
</dbReference>
<accession>A0ABV6DZS5</accession>
<dbReference type="Proteomes" id="UP001589698">
    <property type="component" value="Unassembled WGS sequence"/>
</dbReference>
<dbReference type="InterPro" id="IPR013655">
    <property type="entry name" value="PAS_fold_3"/>
</dbReference>
<dbReference type="InterPro" id="IPR011006">
    <property type="entry name" value="CheY-like_superfamily"/>
</dbReference>
<dbReference type="SUPFAM" id="SSF52172">
    <property type="entry name" value="CheY-like"/>
    <property type="match status" value="1"/>
</dbReference>
<feature type="domain" description="ANTAR" evidence="1">
    <location>
        <begin position="128"/>
        <end position="189"/>
    </location>
</feature>
<evidence type="ECO:0000259" key="1">
    <source>
        <dbReference type="PROSITE" id="PS50921"/>
    </source>
</evidence>
<dbReference type="InterPro" id="IPR036388">
    <property type="entry name" value="WH-like_DNA-bd_sf"/>
</dbReference>
<dbReference type="Gene3D" id="3.30.450.20">
    <property type="entry name" value="PAS domain"/>
    <property type="match status" value="1"/>
</dbReference>
<gene>
    <name evidence="2" type="ORF">ACFFJG_06740</name>
</gene>
<protein>
    <submittedName>
        <fullName evidence="2">PAS and ANTAR domain-containing protein</fullName>
    </submittedName>
</protein>
<dbReference type="InterPro" id="IPR035965">
    <property type="entry name" value="PAS-like_dom_sf"/>
</dbReference>
<keyword evidence="3" id="KW-1185">Reference proteome</keyword>
<evidence type="ECO:0000313" key="2">
    <source>
        <dbReference type="EMBL" id="MFC0222173.1"/>
    </source>
</evidence>
<dbReference type="InterPro" id="IPR005561">
    <property type="entry name" value="ANTAR"/>
</dbReference>
<dbReference type="Gene3D" id="2.10.70.100">
    <property type="match status" value="1"/>
</dbReference>
<dbReference type="SUPFAM" id="SSF55785">
    <property type="entry name" value="PYP-like sensor domain (PAS domain)"/>
    <property type="match status" value="1"/>
</dbReference>
<dbReference type="Pfam" id="PF08447">
    <property type="entry name" value="PAS_3"/>
    <property type="match status" value="1"/>
</dbReference>
<comment type="caution">
    <text evidence="2">The sequence shown here is derived from an EMBL/GenBank/DDBJ whole genome shotgun (WGS) entry which is preliminary data.</text>
</comment>
<dbReference type="Gene3D" id="1.10.10.10">
    <property type="entry name" value="Winged helix-like DNA-binding domain superfamily/Winged helix DNA-binding domain"/>
    <property type="match status" value="1"/>
</dbReference>
<dbReference type="RefSeq" id="WP_378517832.1">
    <property type="nucleotide sequence ID" value="NZ_CBCSDI010000010.1"/>
</dbReference>
<sequence length="218" mass="23882">MIELGFDGRQDRTPVGYFTFAVREDRWTWSRGLFELHGYDDGGVDPSTELLLRHKHPDDALRAFEVLEAAVVDGAPFSCYHRIVDTSGLVRYVLSVGRGVRGADGQVEQVTGFFVDLTGVRTGEVRDAGEQAGGDVELVRLGERRATVDRAKGIIMLARGCDAQEAFRVLREAAALRGARLHDLADLVVARAGEPAPPDGRRAAVEKLLDTSRPSPLW</sequence>
<dbReference type="EMBL" id="JBHLXH010000001">
    <property type="protein sequence ID" value="MFC0222173.1"/>
    <property type="molecule type" value="Genomic_DNA"/>
</dbReference>
<name>A0ABV6DZS5_9ACTN</name>
<dbReference type="PROSITE" id="PS50921">
    <property type="entry name" value="ANTAR"/>
    <property type="match status" value="1"/>
</dbReference>